<comment type="caution">
    <text evidence="1">The sequence shown here is derived from an EMBL/GenBank/DDBJ whole genome shotgun (WGS) entry which is preliminary data.</text>
</comment>
<evidence type="ECO:0000313" key="1">
    <source>
        <dbReference type="EMBL" id="GAH76633.1"/>
    </source>
</evidence>
<organism evidence="1">
    <name type="scientific">marine sediment metagenome</name>
    <dbReference type="NCBI Taxonomy" id="412755"/>
    <lineage>
        <taxon>unclassified sequences</taxon>
        <taxon>metagenomes</taxon>
        <taxon>ecological metagenomes</taxon>
    </lineage>
</organism>
<reference evidence="1" key="1">
    <citation type="journal article" date="2014" name="Front. Microbiol.">
        <title>High frequency of phylogenetically diverse reductive dehalogenase-homologous genes in deep subseafloor sedimentary metagenomes.</title>
        <authorList>
            <person name="Kawai M."/>
            <person name="Futagami T."/>
            <person name="Toyoda A."/>
            <person name="Takaki Y."/>
            <person name="Nishi S."/>
            <person name="Hori S."/>
            <person name="Arai W."/>
            <person name="Tsubouchi T."/>
            <person name="Morono Y."/>
            <person name="Uchiyama I."/>
            <person name="Ito T."/>
            <person name="Fujiyama A."/>
            <person name="Inagaki F."/>
            <person name="Takami H."/>
        </authorList>
    </citation>
    <scope>NUCLEOTIDE SEQUENCE</scope>
    <source>
        <strain evidence="1">Expedition CK06-06</strain>
    </source>
</reference>
<name>X1K3J8_9ZZZZ</name>
<dbReference type="EMBL" id="BARU01041544">
    <property type="protein sequence ID" value="GAH76633.1"/>
    <property type="molecule type" value="Genomic_DNA"/>
</dbReference>
<sequence length="66" mass="7699">MVTIFCFPRPFIDTNKGKFKTNQENAMMSWKLTHPDTEILVFGNESGVRQICDKLKFKHIPEARVN</sequence>
<protein>
    <submittedName>
        <fullName evidence="1">Uncharacterized protein</fullName>
    </submittedName>
</protein>
<gene>
    <name evidence="1" type="ORF">S03H2_64032</name>
</gene>
<feature type="non-terminal residue" evidence="1">
    <location>
        <position position="66"/>
    </location>
</feature>
<proteinExistence type="predicted"/>
<dbReference type="AlphaFoldDB" id="X1K3J8"/>
<accession>X1K3J8</accession>